<dbReference type="PANTHER" id="PTHR10885:SF0">
    <property type="entry name" value="ISOPENTENYL-DIPHOSPHATE DELTA-ISOMERASE"/>
    <property type="match status" value="1"/>
</dbReference>
<keyword evidence="13" id="KW-1185">Reference proteome</keyword>
<keyword evidence="6 10" id="KW-0460">Magnesium</keyword>
<evidence type="ECO:0000256" key="5">
    <source>
        <dbReference type="ARBA" id="ARBA00022723"/>
    </source>
</evidence>
<comment type="similarity">
    <text evidence="2 10">Belongs to the IPP isomerase type 1 family.</text>
</comment>
<comment type="pathway">
    <text evidence="1 10">Isoprenoid biosynthesis; dimethylallyl diphosphate biosynthesis; dimethylallyl diphosphate from isopentenyl diphosphate: step 1/1.</text>
</comment>
<dbReference type="NCBIfam" id="TIGR02150">
    <property type="entry name" value="IPP_isom_1"/>
    <property type="match status" value="1"/>
</dbReference>
<keyword evidence="4 10" id="KW-0963">Cytoplasm</keyword>
<reference evidence="13" key="1">
    <citation type="submission" date="2017-01" db="EMBL/GenBank/DDBJ databases">
        <title>Draft genome of the species Salinivibrio costicola subsp. alcaliphilus.</title>
        <authorList>
            <person name="Lopez-Hermoso C."/>
            <person name="De La Haba R."/>
            <person name="Sanchez-Porro C."/>
            <person name="Ventosa A."/>
        </authorList>
    </citation>
    <scope>NUCLEOTIDE SEQUENCE [LARGE SCALE GENOMIC DNA]</scope>
    <source>
        <strain evidence="13">CBH448</strain>
    </source>
</reference>
<feature type="binding site" evidence="10">
    <location>
        <position position="122"/>
    </location>
    <ligand>
        <name>Mn(2+)</name>
        <dbReference type="ChEBI" id="CHEBI:29035"/>
    </ligand>
</feature>
<comment type="function">
    <text evidence="10">Catalyzes the 1,3-allylic rearrangement of the homoallylic substrate isopentenyl (IPP) to its highly electrophilic allylic isomer, dimethylallyl diphosphate (DMAPP).</text>
</comment>
<accession>A0ABX3KSU3</accession>
<dbReference type="HAMAP" id="MF_00202">
    <property type="entry name" value="Idi"/>
    <property type="match status" value="1"/>
</dbReference>
<feature type="binding site" evidence="10">
    <location>
        <position position="93"/>
    </location>
    <ligand>
        <name>Mg(2+)</name>
        <dbReference type="ChEBI" id="CHEBI:18420"/>
    </ligand>
</feature>
<feature type="binding site" evidence="10">
    <location>
        <position position="34"/>
    </location>
    <ligand>
        <name>Mn(2+)</name>
        <dbReference type="ChEBI" id="CHEBI:29035"/>
    </ligand>
</feature>
<comment type="cofactor">
    <cofactor evidence="10">
        <name>Mg(2+)</name>
        <dbReference type="ChEBI" id="CHEBI:18420"/>
    </cofactor>
    <text evidence="10">Binds 1 Mg(2+) ion per subunit. The magnesium ion binds only when substrate is bound.</text>
</comment>
<dbReference type="EC" id="5.3.3.2" evidence="3 10"/>
<organism evidence="12 13">
    <name type="scientific">Salinivibrio costicola subsp. alcaliphilus</name>
    <dbReference type="NCBI Taxonomy" id="272773"/>
    <lineage>
        <taxon>Bacteria</taxon>
        <taxon>Pseudomonadati</taxon>
        <taxon>Pseudomonadota</taxon>
        <taxon>Gammaproteobacteria</taxon>
        <taxon>Vibrionales</taxon>
        <taxon>Vibrionaceae</taxon>
        <taxon>Salinivibrio</taxon>
    </lineage>
</organism>
<dbReference type="InterPro" id="IPR056375">
    <property type="entry name" value="Idi_bact"/>
</dbReference>
<keyword evidence="7 10" id="KW-0464">Manganese</keyword>
<comment type="caution">
    <text evidence="12">The sequence shown here is derived from an EMBL/GenBank/DDBJ whole genome shotgun (WGS) entry which is preliminary data.</text>
</comment>
<evidence type="ECO:0000256" key="2">
    <source>
        <dbReference type="ARBA" id="ARBA00007579"/>
    </source>
</evidence>
<dbReference type="RefSeq" id="WP_077669251.1">
    <property type="nucleotide sequence ID" value="NZ_MUFR01000009.1"/>
</dbReference>
<dbReference type="PANTHER" id="PTHR10885">
    <property type="entry name" value="ISOPENTENYL-DIPHOSPHATE DELTA-ISOMERASE"/>
    <property type="match status" value="1"/>
</dbReference>
<dbReference type="PROSITE" id="PS51462">
    <property type="entry name" value="NUDIX"/>
    <property type="match status" value="1"/>
</dbReference>
<evidence type="ECO:0000256" key="4">
    <source>
        <dbReference type="ARBA" id="ARBA00022490"/>
    </source>
</evidence>
<dbReference type="Pfam" id="PF00293">
    <property type="entry name" value="NUDIX"/>
    <property type="match status" value="1"/>
</dbReference>
<evidence type="ECO:0000259" key="11">
    <source>
        <dbReference type="PROSITE" id="PS51462"/>
    </source>
</evidence>
<evidence type="ECO:0000256" key="1">
    <source>
        <dbReference type="ARBA" id="ARBA00004826"/>
    </source>
</evidence>
<feature type="binding site" evidence="10">
    <location>
        <position position="75"/>
    </location>
    <ligand>
        <name>Mn(2+)</name>
        <dbReference type="ChEBI" id="CHEBI:29035"/>
    </ligand>
</feature>
<comment type="catalytic activity">
    <reaction evidence="10">
        <text>isopentenyl diphosphate = dimethylallyl diphosphate</text>
        <dbReference type="Rhea" id="RHEA:23284"/>
        <dbReference type="ChEBI" id="CHEBI:57623"/>
        <dbReference type="ChEBI" id="CHEBI:128769"/>
        <dbReference type="EC" id="5.3.3.2"/>
    </reaction>
</comment>
<evidence type="ECO:0000256" key="10">
    <source>
        <dbReference type="HAMAP-Rule" id="MF_00202"/>
    </source>
</evidence>
<name>A0ABX3KSU3_SALCS</name>
<feature type="active site" evidence="10">
    <location>
        <position position="122"/>
    </location>
</feature>
<evidence type="ECO:0000256" key="3">
    <source>
        <dbReference type="ARBA" id="ARBA00012057"/>
    </source>
</evidence>
<comment type="cofactor">
    <cofactor evidence="10">
        <name>Mn(2+)</name>
        <dbReference type="ChEBI" id="CHEBI:29035"/>
    </cofactor>
    <text evidence="10">Binds 1 Mn(2+) ion per subunit.</text>
</comment>
<feature type="binding site" evidence="10">
    <location>
        <position position="28"/>
    </location>
    <ligand>
        <name>Mn(2+)</name>
        <dbReference type="ChEBI" id="CHEBI:29035"/>
    </ligand>
</feature>
<dbReference type="NCBIfam" id="NF002995">
    <property type="entry name" value="PRK03759.1"/>
    <property type="match status" value="1"/>
</dbReference>
<dbReference type="EMBL" id="MUFR01000009">
    <property type="protein sequence ID" value="OOF34660.1"/>
    <property type="molecule type" value="Genomic_DNA"/>
</dbReference>
<sequence>MTSTQRHHVVLVSPNGEPQGIAEKLEAHQQGWLHMAFSVMLFRCNANGEREYLLQRRAADKYHSGGLWTNTCCSHPKQDEPIAAAAKRRLYEELGIARPLNFMMGPWFEYRAELGNGLIEHELDQVIACEVNRVDMILNPDEVEDCRWWLESEVRQAVAESPERFTAWFEQVLTRIHAMVELPTASQI</sequence>
<keyword evidence="5 10" id="KW-0479">Metal-binding</keyword>
<keyword evidence="8 10" id="KW-0414">Isoprene biosynthesis</keyword>
<comment type="subcellular location">
    <subcellularLocation>
        <location evidence="10">Cytoplasm</location>
    </subcellularLocation>
</comment>
<evidence type="ECO:0000256" key="8">
    <source>
        <dbReference type="ARBA" id="ARBA00023229"/>
    </source>
</evidence>
<dbReference type="SUPFAM" id="SSF55811">
    <property type="entry name" value="Nudix"/>
    <property type="match status" value="1"/>
</dbReference>
<evidence type="ECO:0000256" key="6">
    <source>
        <dbReference type="ARBA" id="ARBA00022842"/>
    </source>
</evidence>
<dbReference type="InterPro" id="IPR015797">
    <property type="entry name" value="NUDIX_hydrolase-like_dom_sf"/>
</dbReference>
<dbReference type="InterPro" id="IPR011876">
    <property type="entry name" value="IsopentenylPP_isomerase_typ1"/>
</dbReference>
<protein>
    <recommendedName>
        <fullName evidence="3 10">Isopentenyl-diphosphate Delta-isomerase</fullName>
        <shortName evidence="10">IPP isomerase</shortName>
        <ecNumber evidence="3 10">5.3.3.2</ecNumber>
    </recommendedName>
    <alternativeName>
        <fullName evidence="10">IPP:DMAPP isomerase</fullName>
    </alternativeName>
    <alternativeName>
        <fullName evidence="10">Isopentenyl pyrophosphate isomerase</fullName>
    </alternativeName>
</protein>
<evidence type="ECO:0000256" key="7">
    <source>
        <dbReference type="ARBA" id="ARBA00023211"/>
    </source>
</evidence>
<proteinExistence type="inferred from homology"/>
<evidence type="ECO:0000313" key="12">
    <source>
        <dbReference type="EMBL" id="OOF34660.1"/>
    </source>
</evidence>
<dbReference type="CDD" id="cd02885">
    <property type="entry name" value="NUDIX_IPP_Isomerase"/>
    <property type="match status" value="1"/>
</dbReference>
<evidence type="ECO:0000313" key="13">
    <source>
        <dbReference type="Proteomes" id="UP000189431"/>
    </source>
</evidence>
<evidence type="ECO:0000256" key="9">
    <source>
        <dbReference type="ARBA" id="ARBA00023235"/>
    </source>
</evidence>
<dbReference type="Gene3D" id="3.90.79.10">
    <property type="entry name" value="Nucleoside Triphosphate Pyrophosphohydrolase"/>
    <property type="match status" value="1"/>
</dbReference>
<feature type="active site" evidence="10">
    <location>
        <position position="73"/>
    </location>
</feature>
<feature type="binding site" evidence="10">
    <location>
        <position position="120"/>
    </location>
    <ligand>
        <name>Mn(2+)</name>
        <dbReference type="ChEBI" id="CHEBI:29035"/>
    </ligand>
</feature>
<dbReference type="Proteomes" id="UP000189431">
    <property type="component" value="Unassembled WGS sequence"/>
</dbReference>
<gene>
    <name evidence="10" type="primary">idi</name>
    <name evidence="12" type="ORF">BZJ21_04745</name>
</gene>
<dbReference type="InterPro" id="IPR000086">
    <property type="entry name" value="NUDIX_hydrolase_dom"/>
</dbReference>
<dbReference type="PIRSF" id="PIRSF018427">
    <property type="entry name" value="Isopntndiph_ism"/>
    <property type="match status" value="1"/>
</dbReference>
<keyword evidence="9 10" id="KW-0413">Isomerase</keyword>
<feature type="domain" description="Nudix hydrolase" evidence="11">
    <location>
        <begin position="32"/>
        <end position="171"/>
    </location>
</feature>